<dbReference type="GO" id="GO:0016853">
    <property type="term" value="F:isomerase activity"/>
    <property type="evidence" value="ECO:0007669"/>
    <property type="project" value="UniProtKB-KW"/>
</dbReference>
<dbReference type="GO" id="GO:0005524">
    <property type="term" value="F:ATP binding"/>
    <property type="evidence" value="ECO:0007669"/>
    <property type="project" value="UniProtKB-KW"/>
</dbReference>
<dbReference type="KEGG" id="mng:MNEG_15600"/>
<feature type="domain" description="AAA ATPase AAA+ lid" evidence="9">
    <location>
        <begin position="144"/>
        <end position="179"/>
    </location>
</feature>
<dbReference type="Pfam" id="PF09336">
    <property type="entry name" value="Vps4_C"/>
    <property type="match status" value="1"/>
</dbReference>
<dbReference type="GeneID" id="25733278"/>
<protein>
    <submittedName>
        <fullName evidence="10">Vacuolar protein-sorting-associated protein 4</fullName>
        <ecNumber evidence="10">3.6.4.3</ecNumber>
    </submittedName>
</protein>
<evidence type="ECO:0000256" key="2">
    <source>
        <dbReference type="ARBA" id="ARBA00022741"/>
    </source>
</evidence>
<evidence type="ECO:0000313" key="11">
    <source>
        <dbReference type="Proteomes" id="UP000054498"/>
    </source>
</evidence>
<dbReference type="InterPro" id="IPR041569">
    <property type="entry name" value="AAA_lid_3"/>
</dbReference>
<evidence type="ECO:0000256" key="6">
    <source>
        <dbReference type="RuleBase" id="RU003651"/>
    </source>
</evidence>
<keyword evidence="2 6" id="KW-0547">Nucleotide-binding</keyword>
<evidence type="ECO:0000259" key="7">
    <source>
        <dbReference type="Pfam" id="PF00004"/>
    </source>
</evidence>
<keyword evidence="4" id="KW-0472">Membrane</keyword>
<keyword evidence="5" id="KW-0413">Isomerase</keyword>
<dbReference type="OrthoDB" id="10251136at2759"/>
<keyword evidence="10" id="KW-0378">Hydrolase</keyword>
<dbReference type="AlphaFoldDB" id="A0A0D2LK73"/>
<dbReference type="FunFam" id="1.10.8.60:FF:000022">
    <property type="entry name" value="Fidgetin like 1"/>
    <property type="match status" value="1"/>
</dbReference>
<evidence type="ECO:0000256" key="4">
    <source>
        <dbReference type="ARBA" id="ARBA00023136"/>
    </source>
</evidence>
<dbReference type="InterPro" id="IPR050304">
    <property type="entry name" value="MT-severing_AAA_ATPase"/>
</dbReference>
<dbReference type="GO" id="GO:0016887">
    <property type="term" value="F:ATP hydrolysis activity"/>
    <property type="evidence" value="ECO:0007669"/>
    <property type="project" value="InterPro"/>
</dbReference>
<evidence type="ECO:0000313" key="10">
    <source>
        <dbReference type="EMBL" id="KIY92364.1"/>
    </source>
</evidence>
<reference evidence="10 11" key="1">
    <citation type="journal article" date="2013" name="BMC Genomics">
        <title>Reconstruction of the lipid metabolism for the microalga Monoraphidium neglectum from its genome sequence reveals characteristics suitable for biofuel production.</title>
        <authorList>
            <person name="Bogen C."/>
            <person name="Al-Dilaimi A."/>
            <person name="Albersmeier A."/>
            <person name="Wichmann J."/>
            <person name="Grundmann M."/>
            <person name="Rupp O."/>
            <person name="Lauersen K.J."/>
            <person name="Blifernez-Klassen O."/>
            <person name="Kalinowski J."/>
            <person name="Goesmann A."/>
            <person name="Mussgnug J.H."/>
            <person name="Kruse O."/>
        </authorList>
    </citation>
    <scope>NUCLEOTIDE SEQUENCE [LARGE SCALE GENOMIC DNA]</scope>
    <source>
        <strain evidence="10 11">SAG 48.87</strain>
    </source>
</reference>
<proteinExistence type="inferred from homology"/>
<dbReference type="Gene3D" id="1.10.8.60">
    <property type="match status" value="1"/>
</dbReference>
<dbReference type="PANTHER" id="PTHR23074:SF86">
    <property type="entry name" value="SPASTIN"/>
    <property type="match status" value="1"/>
</dbReference>
<dbReference type="InterPro" id="IPR003960">
    <property type="entry name" value="ATPase_AAA_CS"/>
</dbReference>
<feature type="domain" description="Spastin/Vps4 C-terminal" evidence="8">
    <location>
        <begin position="189"/>
        <end position="222"/>
    </location>
</feature>
<sequence>MLAKALAAESRATFFNISAASLTSKWVGEGEKLVRELFAIAAEAAPSIVFIDEIDSLLSARGQGEHDAARRLKTEFLVQFDGVATGDAPVVVIGATNRPAELDDAVRRRLVKRIYIPLPDEEGRAAILGHLLGRDASAALGPKDVAWVVRATDGYSASDLTALCREAALGPVRELGAAIKSVRADRIRPMRLQDFREALAVIRPSLSREHLRAFEEFTRDYGTV</sequence>
<dbReference type="GO" id="GO:0005874">
    <property type="term" value="C:microtubule"/>
    <property type="evidence" value="ECO:0007669"/>
    <property type="project" value="UniProtKB-KW"/>
</dbReference>
<keyword evidence="11" id="KW-1185">Reference proteome</keyword>
<comment type="similarity">
    <text evidence="6">Belongs to the AAA ATPase family.</text>
</comment>
<dbReference type="InterPro" id="IPR027417">
    <property type="entry name" value="P-loop_NTPase"/>
</dbReference>
<evidence type="ECO:0000256" key="3">
    <source>
        <dbReference type="ARBA" id="ARBA00022840"/>
    </source>
</evidence>
<dbReference type="EMBL" id="KK105694">
    <property type="protein sequence ID" value="KIY92364.1"/>
    <property type="molecule type" value="Genomic_DNA"/>
</dbReference>
<evidence type="ECO:0000259" key="9">
    <source>
        <dbReference type="Pfam" id="PF17862"/>
    </source>
</evidence>
<dbReference type="STRING" id="145388.A0A0D2LK73"/>
<organism evidence="10 11">
    <name type="scientific">Monoraphidium neglectum</name>
    <dbReference type="NCBI Taxonomy" id="145388"/>
    <lineage>
        <taxon>Eukaryota</taxon>
        <taxon>Viridiplantae</taxon>
        <taxon>Chlorophyta</taxon>
        <taxon>core chlorophytes</taxon>
        <taxon>Chlorophyceae</taxon>
        <taxon>CS clade</taxon>
        <taxon>Sphaeropleales</taxon>
        <taxon>Selenastraceae</taxon>
        <taxon>Monoraphidium</taxon>
    </lineage>
</organism>
<dbReference type="Pfam" id="PF00004">
    <property type="entry name" value="AAA"/>
    <property type="match status" value="1"/>
</dbReference>
<dbReference type="Proteomes" id="UP000054498">
    <property type="component" value="Unassembled WGS sequence"/>
</dbReference>
<evidence type="ECO:0000256" key="5">
    <source>
        <dbReference type="ARBA" id="ARBA00023235"/>
    </source>
</evidence>
<evidence type="ECO:0000256" key="1">
    <source>
        <dbReference type="ARBA" id="ARBA00022701"/>
    </source>
</evidence>
<dbReference type="EC" id="3.6.4.3" evidence="10"/>
<accession>A0A0D2LK73</accession>
<dbReference type="InterPro" id="IPR003959">
    <property type="entry name" value="ATPase_AAA_core"/>
</dbReference>
<keyword evidence="1" id="KW-0493">Microtubule</keyword>
<dbReference type="RefSeq" id="XP_013891384.1">
    <property type="nucleotide sequence ID" value="XM_014035930.1"/>
</dbReference>
<dbReference type="GO" id="GO:0000226">
    <property type="term" value="P:microtubule cytoskeleton organization"/>
    <property type="evidence" value="ECO:0007669"/>
    <property type="project" value="UniProtKB-ARBA"/>
</dbReference>
<dbReference type="PANTHER" id="PTHR23074">
    <property type="entry name" value="AAA DOMAIN-CONTAINING"/>
    <property type="match status" value="1"/>
</dbReference>
<feature type="domain" description="ATPase AAA-type core" evidence="7">
    <location>
        <begin position="1"/>
        <end position="118"/>
    </location>
</feature>
<dbReference type="SUPFAM" id="SSF52540">
    <property type="entry name" value="P-loop containing nucleoside triphosphate hydrolases"/>
    <property type="match status" value="1"/>
</dbReference>
<dbReference type="Pfam" id="PF17862">
    <property type="entry name" value="AAA_lid_3"/>
    <property type="match status" value="1"/>
</dbReference>
<dbReference type="InterPro" id="IPR015415">
    <property type="entry name" value="Spast_Vps4_C"/>
</dbReference>
<evidence type="ECO:0000259" key="8">
    <source>
        <dbReference type="Pfam" id="PF09336"/>
    </source>
</evidence>
<dbReference type="PROSITE" id="PS00674">
    <property type="entry name" value="AAA"/>
    <property type="match status" value="1"/>
</dbReference>
<keyword evidence="3 6" id="KW-0067">ATP-binding</keyword>
<gene>
    <name evidence="10" type="ORF">MNEG_15600</name>
</gene>
<dbReference type="Gene3D" id="3.40.50.300">
    <property type="entry name" value="P-loop containing nucleotide triphosphate hydrolases"/>
    <property type="match status" value="1"/>
</dbReference>
<name>A0A0D2LK73_9CHLO</name>